<dbReference type="EMBL" id="ABCA03000042">
    <property type="protein sequence ID" value="EDS01082.1"/>
    <property type="molecule type" value="Genomic_DNA"/>
</dbReference>
<comment type="caution">
    <text evidence="1">The sequence shown here is derived from an EMBL/GenBank/DDBJ whole genome shotgun (WGS) entry which is preliminary data.</text>
</comment>
<gene>
    <name evidence="1" type="ORF">EUBSIR_01047</name>
</gene>
<dbReference type="Proteomes" id="UP000005326">
    <property type="component" value="Unassembled WGS sequence"/>
</dbReference>
<keyword evidence="2" id="KW-1185">Reference proteome</keyword>
<reference evidence="1" key="1">
    <citation type="submission" date="2007-10" db="EMBL/GenBank/DDBJ databases">
        <authorList>
            <person name="Fulton L."/>
            <person name="Clifton S."/>
            <person name="Fulton B."/>
            <person name="Xu J."/>
            <person name="Minx P."/>
            <person name="Pepin K.H."/>
            <person name="Johnson M."/>
            <person name="Thiruvilangam P."/>
            <person name="Bhonagiri V."/>
            <person name="Nash W.E."/>
            <person name="Mardis E.R."/>
            <person name="Wilson R.K."/>
        </authorList>
    </citation>
    <scope>NUCLEOTIDE SEQUENCE [LARGE SCALE GENOMIC DNA]</scope>
    <source>
        <strain evidence="1">DSM 15702</strain>
    </source>
</reference>
<evidence type="ECO:0000313" key="1">
    <source>
        <dbReference type="EMBL" id="EDS01082.1"/>
    </source>
</evidence>
<dbReference type="AlphaFoldDB" id="B0MML6"/>
<reference evidence="1" key="2">
    <citation type="submission" date="2014-06" db="EMBL/GenBank/DDBJ databases">
        <title>Draft genome sequence of Eubacterium siraeum (DSM 15702).</title>
        <authorList>
            <person name="Sudarsanam P."/>
            <person name="Ley R."/>
            <person name="Guruge J."/>
            <person name="Turnbaugh P.J."/>
            <person name="Mahowald M."/>
            <person name="Liep D."/>
            <person name="Gordon J."/>
        </authorList>
    </citation>
    <scope>NUCLEOTIDE SEQUENCE</scope>
    <source>
        <strain evidence="1">DSM 15702</strain>
    </source>
</reference>
<protein>
    <submittedName>
        <fullName evidence="1">Uncharacterized protein</fullName>
    </submittedName>
</protein>
<proteinExistence type="predicted"/>
<sequence length="200" mass="23198">MNLIETKFVGDANFYKFSVDFVGDDFILGGKTLPLGIITHDILNIPADKLLSVFKTGDKLNDLYNRLNAENYSDELFVSIRETVERILNLIGKIKPFSYFNISEEYEHIDLLLGDDKIKEWQRSFSSMPIPNINFVPEGTAMHDHFIVLTEFIKSYIYLCADTFNFYKVAMMYFVNLTENGFRDKVLLAVLQKNFSEEKK</sequence>
<organism evidence="1 2">
    <name type="scientific">[Eubacterium] siraeum DSM 15702</name>
    <dbReference type="NCBI Taxonomy" id="428128"/>
    <lineage>
        <taxon>Bacteria</taxon>
        <taxon>Bacillati</taxon>
        <taxon>Bacillota</taxon>
        <taxon>Clostridia</taxon>
        <taxon>Eubacteriales</taxon>
        <taxon>Oscillospiraceae</taxon>
        <taxon>Oscillospiraceae incertae sedis</taxon>
    </lineage>
</organism>
<name>B0MML6_9FIRM</name>
<evidence type="ECO:0000313" key="2">
    <source>
        <dbReference type="Proteomes" id="UP000005326"/>
    </source>
</evidence>
<accession>B0MML6</accession>